<dbReference type="SUPFAM" id="SSF51161">
    <property type="entry name" value="Trimeric LpxA-like enzymes"/>
    <property type="match status" value="1"/>
</dbReference>
<dbReference type="GO" id="GO:0009245">
    <property type="term" value="P:lipid A biosynthetic process"/>
    <property type="evidence" value="ECO:0007669"/>
    <property type="project" value="UniProtKB-UniRule"/>
</dbReference>
<keyword evidence="3 7" id="KW-0808">Transferase</keyword>
<comment type="pathway">
    <text evidence="7">Bacterial outer membrane biogenesis; LPS lipid A biosynthesis.</text>
</comment>
<keyword evidence="2 7" id="KW-0441">Lipid A biosynthesis</keyword>
<dbReference type="OrthoDB" id="9784739at2"/>
<proteinExistence type="inferred from homology"/>
<keyword evidence="5 7" id="KW-0443">Lipid metabolism</keyword>
<evidence type="ECO:0000256" key="7">
    <source>
        <dbReference type="HAMAP-Rule" id="MF_00523"/>
    </source>
</evidence>
<dbReference type="PANTHER" id="PTHR43378">
    <property type="entry name" value="UDP-3-O-ACYLGLUCOSAMINE N-ACYLTRANSFERASE"/>
    <property type="match status" value="1"/>
</dbReference>
<gene>
    <name evidence="7" type="primary">lpxD</name>
    <name evidence="10" type="ORF">LV82_01097</name>
</gene>
<feature type="domain" description="Mannose-1-phosphate guanyltransferase C-terminal" evidence="9">
    <location>
        <begin position="104"/>
        <end position="184"/>
    </location>
</feature>
<evidence type="ECO:0000256" key="4">
    <source>
        <dbReference type="ARBA" id="ARBA00022737"/>
    </source>
</evidence>
<evidence type="ECO:0000313" key="10">
    <source>
        <dbReference type="EMBL" id="PPB81880.1"/>
    </source>
</evidence>
<dbReference type="InterPro" id="IPR018357">
    <property type="entry name" value="Hexapep_transf_CS"/>
</dbReference>
<dbReference type="InterPro" id="IPR011004">
    <property type="entry name" value="Trimer_LpxA-like_sf"/>
</dbReference>
<evidence type="ECO:0000313" key="11">
    <source>
        <dbReference type="Proteomes" id="UP000239736"/>
    </source>
</evidence>
<dbReference type="RefSeq" id="WP_104069724.1">
    <property type="nucleotide sequence ID" value="NZ_PRDS01000002.1"/>
</dbReference>
<evidence type="ECO:0000256" key="3">
    <source>
        <dbReference type="ARBA" id="ARBA00022679"/>
    </source>
</evidence>
<keyword evidence="4 7" id="KW-0677">Repeat</keyword>
<dbReference type="Pfam" id="PF04613">
    <property type="entry name" value="LpxD"/>
    <property type="match status" value="1"/>
</dbReference>
<dbReference type="Gene3D" id="2.160.10.10">
    <property type="entry name" value="Hexapeptide repeat proteins"/>
    <property type="match status" value="1"/>
</dbReference>
<dbReference type="Pfam" id="PF25087">
    <property type="entry name" value="GMPPB_C"/>
    <property type="match status" value="1"/>
</dbReference>
<evidence type="ECO:0000259" key="9">
    <source>
        <dbReference type="Pfam" id="PF25087"/>
    </source>
</evidence>
<comment type="subunit">
    <text evidence="7">Homotrimer.</text>
</comment>
<feature type="domain" description="UDP-3-O-[3-hydroxymyristoyl] glucosamine N-acyltransferase non-repeat region" evidence="8">
    <location>
        <begin position="23"/>
        <end position="90"/>
    </location>
</feature>
<comment type="similarity">
    <text evidence="7">Belongs to the transferase hexapeptide repeat family. LpxD subfamily.</text>
</comment>
<reference evidence="10 11" key="1">
    <citation type="submission" date="2018-01" db="EMBL/GenBank/DDBJ databases">
        <title>Genomic Encyclopedia of Archaeal and Bacterial Type Strains, Phase II (KMG-II): from individual species to whole genera.</title>
        <authorList>
            <person name="Goeker M."/>
        </authorList>
    </citation>
    <scope>NUCLEOTIDE SEQUENCE [LARGE SCALE GENOMIC DNA]</scope>
    <source>
        <strain evidence="10 11">DSM 12048</strain>
    </source>
</reference>
<organism evidence="10 11">
    <name type="scientific">Albidovulum inexpectatum</name>
    <dbReference type="NCBI Taxonomy" id="196587"/>
    <lineage>
        <taxon>Bacteria</taxon>
        <taxon>Pseudomonadati</taxon>
        <taxon>Pseudomonadota</taxon>
        <taxon>Alphaproteobacteria</taxon>
        <taxon>Rhodobacterales</taxon>
        <taxon>Paracoccaceae</taxon>
        <taxon>Albidovulum</taxon>
    </lineage>
</organism>
<comment type="catalytic activity">
    <reaction evidence="7">
        <text>a UDP-3-O-[(3R)-3-hydroxyacyl]-alpha-D-glucosamine + a (3R)-hydroxyacyl-[ACP] = a UDP-2-N,3-O-bis[(3R)-3-hydroxyacyl]-alpha-D-glucosamine + holo-[ACP] + H(+)</text>
        <dbReference type="Rhea" id="RHEA:53836"/>
        <dbReference type="Rhea" id="RHEA-COMP:9685"/>
        <dbReference type="Rhea" id="RHEA-COMP:9945"/>
        <dbReference type="ChEBI" id="CHEBI:15378"/>
        <dbReference type="ChEBI" id="CHEBI:64479"/>
        <dbReference type="ChEBI" id="CHEBI:78827"/>
        <dbReference type="ChEBI" id="CHEBI:137740"/>
        <dbReference type="ChEBI" id="CHEBI:137748"/>
        <dbReference type="EC" id="2.3.1.191"/>
    </reaction>
</comment>
<keyword evidence="6 7" id="KW-0012">Acyltransferase</keyword>
<dbReference type="GO" id="GO:0016020">
    <property type="term" value="C:membrane"/>
    <property type="evidence" value="ECO:0007669"/>
    <property type="project" value="GOC"/>
</dbReference>
<dbReference type="PROSITE" id="PS00101">
    <property type="entry name" value="HEXAPEP_TRANSFERASES"/>
    <property type="match status" value="1"/>
</dbReference>
<dbReference type="EMBL" id="PRDS01000002">
    <property type="protein sequence ID" value="PPB81880.1"/>
    <property type="molecule type" value="Genomic_DNA"/>
</dbReference>
<sequence length="379" mass="39644">MTEVHTIAQIAQALGARAEGDLDLRVRRAAEPAEAGPEDLALAMDRKYAAGLAKGRARAAILWDGADWRVLGLQAAIFVQRPRLAMSALTRQLDPGPAIAPGIHPTVILGEGVEIGVGASIGPYTIIGSGVRIGPNARIAGQVTIGEGSQIGADALIHAGVRIGRNVRIGDRFICQPGAVIGSDGFSFVTPEKSAVEEVRETLGQTSGGKADQKWLRIHSLGGVEIGDDVEIGANATIDSGTIRATRIGNGTKLDNLVHLGHNVIVGQDCLLCGQTGVAGSARIGDRVVLGGQCGVADNIFVGDGVIAGGATKIMSNAPAGRVLLGYPALKMDTHIKAWKNIRRLDRLFAQVAELREAVTGRVQNGRKEARDDQTFHDD</sequence>
<dbReference type="InterPro" id="IPR001451">
    <property type="entry name" value="Hexapep"/>
</dbReference>
<evidence type="ECO:0000256" key="1">
    <source>
        <dbReference type="ARBA" id="ARBA00022516"/>
    </source>
</evidence>
<evidence type="ECO:0000256" key="5">
    <source>
        <dbReference type="ARBA" id="ARBA00023098"/>
    </source>
</evidence>
<dbReference type="EC" id="2.3.1.191" evidence="7"/>
<dbReference type="Proteomes" id="UP000239736">
    <property type="component" value="Unassembled WGS sequence"/>
</dbReference>
<keyword evidence="1 7" id="KW-0444">Lipid biosynthesis</keyword>
<protein>
    <recommendedName>
        <fullName evidence="7">UDP-3-O-acylglucosamine N-acyltransferase</fullName>
        <ecNumber evidence="7">2.3.1.191</ecNumber>
    </recommendedName>
</protein>
<name>A0A2S5JK99_9RHOB</name>
<dbReference type="PANTHER" id="PTHR43378:SF2">
    <property type="entry name" value="UDP-3-O-ACYLGLUCOSAMINE N-ACYLTRANSFERASE 1, MITOCHONDRIAL-RELATED"/>
    <property type="match status" value="1"/>
</dbReference>
<evidence type="ECO:0000256" key="2">
    <source>
        <dbReference type="ARBA" id="ARBA00022556"/>
    </source>
</evidence>
<dbReference type="Pfam" id="PF14602">
    <property type="entry name" value="Hexapep_2"/>
    <property type="match status" value="1"/>
</dbReference>
<dbReference type="InterPro" id="IPR020573">
    <property type="entry name" value="UDP_GlcNAc_AcTrfase_non-rep"/>
</dbReference>
<comment type="function">
    <text evidence="7">Catalyzes the N-acylation of UDP-3-O-acylglucosamine using 3-hydroxyacyl-ACP as the acyl donor. Is involved in the biosynthesis of lipid A, a phosphorylated glycolipid that anchors the lipopolysaccharide to the outer membrane of the cell.</text>
</comment>
<dbReference type="InterPro" id="IPR007691">
    <property type="entry name" value="LpxD"/>
</dbReference>
<evidence type="ECO:0000259" key="8">
    <source>
        <dbReference type="Pfam" id="PF04613"/>
    </source>
</evidence>
<dbReference type="NCBIfam" id="NF002060">
    <property type="entry name" value="PRK00892.1"/>
    <property type="match status" value="1"/>
</dbReference>
<dbReference type="Gene3D" id="3.40.1390.10">
    <property type="entry name" value="MurE/MurF, N-terminal domain"/>
    <property type="match status" value="1"/>
</dbReference>
<dbReference type="GO" id="GO:0016410">
    <property type="term" value="F:N-acyltransferase activity"/>
    <property type="evidence" value="ECO:0007669"/>
    <property type="project" value="InterPro"/>
</dbReference>
<dbReference type="CDD" id="cd03352">
    <property type="entry name" value="LbH_LpxD"/>
    <property type="match status" value="1"/>
</dbReference>
<dbReference type="UniPathway" id="UPA00973"/>
<comment type="caution">
    <text evidence="10">The sequence shown here is derived from an EMBL/GenBank/DDBJ whole genome shotgun (WGS) entry which is preliminary data.</text>
</comment>
<dbReference type="HAMAP" id="MF_00523">
    <property type="entry name" value="LpxD"/>
    <property type="match status" value="1"/>
</dbReference>
<dbReference type="AlphaFoldDB" id="A0A2S5JK99"/>
<dbReference type="NCBIfam" id="TIGR01853">
    <property type="entry name" value="lipid_A_lpxD"/>
    <property type="match status" value="1"/>
</dbReference>
<feature type="active site" description="Proton acceptor" evidence="7">
    <location>
        <position position="262"/>
    </location>
</feature>
<evidence type="ECO:0000256" key="6">
    <source>
        <dbReference type="ARBA" id="ARBA00023315"/>
    </source>
</evidence>
<accession>A0A2S5JK99</accession>
<keyword evidence="11" id="KW-1185">Reference proteome</keyword>
<dbReference type="GO" id="GO:0103118">
    <property type="term" value="F:UDP-3-O-[(3R)-3-hydroxyacyl]-glucosamine N-acyltransferase activity"/>
    <property type="evidence" value="ECO:0007669"/>
    <property type="project" value="UniProtKB-EC"/>
</dbReference>
<dbReference type="InterPro" id="IPR056729">
    <property type="entry name" value="GMPPB_C"/>
</dbReference>